<accession>A0A9D1S6R7</accession>
<reference evidence="2" key="2">
    <citation type="journal article" date="2021" name="PeerJ">
        <title>Extensive microbial diversity within the chicken gut microbiome revealed by metagenomics and culture.</title>
        <authorList>
            <person name="Gilroy R."/>
            <person name="Ravi A."/>
            <person name="Getino M."/>
            <person name="Pursley I."/>
            <person name="Horton D.L."/>
            <person name="Alikhan N.F."/>
            <person name="Baker D."/>
            <person name="Gharbi K."/>
            <person name="Hall N."/>
            <person name="Watson M."/>
            <person name="Adriaenssens E.M."/>
            <person name="Foster-Nyarko E."/>
            <person name="Jarju S."/>
            <person name="Secka A."/>
            <person name="Antonio M."/>
            <person name="Oren A."/>
            <person name="Chaudhuri R.R."/>
            <person name="La Ragione R."/>
            <person name="Hildebrand F."/>
            <person name="Pallen M.J."/>
        </authorList>
    </citation>
    <scope>NUCLEOTIDE SEQUENCE</scope>
    <source>
        <strain evidence="2">ChiSjej4B22-9803</strain>
    </source>
</reference>
<dbReference type="Proteomes" id="UP000824111">
    <property type="component" value="Unassembled WGS sequence"/>
</dbReference>
<dbReference type="InterPro" id="IPR013830">
    <property type="entry name" value="SGNH_hydro"/>
</dbReference>
<dbReference type="SUPFAM" id="SSF52266">
    <property type="entry name" value="SGNH hydrolase"/>
    <property type="match status" value="1"/>
</dbReference>
<evidence type="ECO:0000259" key="1">
    <source>
        <dbReference type="Pfam" id="PF13472"/>
    </source>
</evidence>
<dbReference type="InterPro" id="IPR051532">
    <property type="entry name" value="Ester_Hydrolysis_Enzymes"/>
</dbReference>
<keyword evidence="2" id="KW-0378">Hydrolase</keyword>
<gene>
    <name evidence="2" type="ORF">IAB04_04535</name>
</gene>
<dbReference type="PANTHER" id="PTHR30383">
    <property type="entry name" value="THIOESTERASE 1/PROTEASE 1/LYSOPHOSPHOLIPASE L1"/>
    <property type="match status" value="1"/>
</dbReference>
<sequence length="207" mass="23670">MKTILFQGDSITDAGRDRENFGDLGKGYPNLLGAEIQYNYPEAYTVLNRGISGNRVTDLLARWKVDCLNLKPDILSILIGVNDVWHELDWQNGVDTERFELVYRMLLDDVKKALPDTKIILMEPYLVKGASTEKYWEAFNGNVAEKREAVRRIAKEYSLPLVPLQEKFDTASKRAPSTYWSADGVHPTFAGHELIARAWMEVFETIR</sequence>
<dbReference type="Gene3D" id="3.40.50.1110">
    <property type="entry name" value="SGNH hydrolase"/>
    <property type="match status" value="1"/>
</dbReference>
<organism evidence="2 3">
    <name type="scientific">Candidatus Avimonoglobus intestinipullorum</name>
    <dbReference type="NCBI Taxonomy" id="2840699"/>
    <lineage>
        <taxon>Bacteria</taxon>
        <taxon>Bacillati</taxon>
        <taxon>Bacillota</taxon>
        <taxon>Clostridia</taxon>
        <taxon>Eubacteriales</taxon>
        <taxon>Candidatus Avimonoglobus</taxon>
    </lineage>
</organism>
<feature type="domain" description="SGNH hydrolase-type esterase" evidence="1">
    <location>
        <begin position="8"/>
        <end position="194"/>
    </location>
</feature>
<dbReference type="Pfam" id="PF13472">
    <property type="entry name" value="Lipase_GDSL_2"/>
    <property type="match status" value="1"/>
</dbReference>
<reference evidence="2" key="1">
    <citation type="submission" date="2020-10" db="EMBL/GenBank/DDBJ databases">
        <authorList>
            <person name="Gilroy R."/>
        </authorList>
    </citation>
    <scope>NUCLEOTIDE SEQUENCE</scope>
    <source>
        <strain evidence="2">ChiSjej4B22-9803</strain>
    </source>
</reference>
<dbReference type="CDD" id="cd01834">
    <property type="entry name" value="SGNH_hydrolase_like_2"/>
    <property type="match status" value="1"/>
</dbReference>
<dbReference type="PANTHER" id="PTHR30383:SF5">
    <property type="entry name" value="SGNH HYDROLASE-TYPE ESTERASE DOMAIN-CONTAINING PROTEIN"/>
    <property type="match status" value="1"/>
</dbReference>
<name>A0A9D1S6R7_9FIRM</name>
<protein>
    <submittedName>
        <fullName evidence="2">SGNH/GDSL hydrolase family protein</fullName>
    </submittedName>
</protein>
<comment type="caution">
    <text evidence="2">The sequence shown here is derived from an EMBL/GenBank/DDBJ whole genome shotgun (WGS) entry which is preliminary data.</text>
</comment>
<dbReference type="InterPro" id="IPR036514">
    <property type="entry name" value="SGNH_hydro_sf"/>
</dbReference>
<evidence type="ECO:0000313" key="2">
    <source>
        <dbReference type="EMBL" id="HIU48607.1"/>
    </source>
</evidence>
<proteinExistence type="predicted"/>
<dbReference type="EMBL" id="DVND01000120">
    <property type="protein sequence ID" value="HIU48607.1"/>
    <property type="molecule type" value="Genomic_DNA"/>
</dbReference>
<evidence type="ECO:0000313" key="3">
    <source>
        <dbReference type="Proteomes" id="UP000824111"/>
    </source>
</evidence>
<dbReference type="AlphaFoldDB" id="A0A9D1S6R7"/>
<dbReference type="GO" id="GO:0004622">
    <property type="term" value="F:phosphatidylcholine lysophospholipase activity"/>
    <property type="evidence" value="ECO:0007669"/>
    <property type="project" value="TreeGrafter"/>
</dbReference>